<sequence>MMIGIGHRQSTEAAPLFGFGNHGHLPVERPIQGEPISLCDGEVIGGKICIYKCKLCDMPRMFVMKYASYIG</sequence>
<keyword evidence="2" id="KW-1185">Reference proteome</keyword>
<reference evidence="1" key="2">
    <citation type="submission" date="2015-06" db="UniProtKB">
        <authorList>
            <consortium name="EnsemblMetazoa"/>
        </authorList>
    </citation>
    <scope>IDENTIFICATION</scope>
</reference>
<evidence type="ECO:0000313" key="2">
    <source>
        <dbReference type="Proteomes" id="UP000015104"/>
    </source>
</evidence>
<dbReference type="Proteomes" id="UP000015104">
    <property type="component" value="Unassembled WGS sequence"/>
</dbReference>
<dbReference type="AlphaFoldDB" id="T1KH51"/>
<reference evidence="2" key="1">
    <citation type="submission" date="2011-08" db="EMBL/GenBank/DDBJ databases">
        <authorList>
            <person name="Rombauts S."/>
        </authorList>
    </citation>
    <scope>NUCLEOTIDE SEQUENCE</scope>
    <source>
        <strain evidence="2">London</strain>
    </source>
</reference>
<protein>
    <submittedName>
        <fullName evidence="1">Uncharacterized protein</fullName>
    </submittedName>
</protein>
<name>T1KH51_TETUR</name>
<evidence type="ECO:0000313" key="1">
    <source>
        <dbReference type="EnsemblMetazoa" id="tetur11g03120.1"/>
    </source>
</evidence>
<proteinExistence type="predicted"/>
<dbReference type="HOGENOM" id="CLU_2743296_0_0_1"/>
<dbReference type="EMBL" id="CAEY01000073">
    <property type="status" value="NOT_ANNOTATED_CDS"/>
    <property type="molecule type" value="Genomic_DNA"/>
</dbReference>
<organism evidence="1 2">
    <name type="scientific">Tetranychus urticae</name>
    <name type="common">Two-spotted spider mite</name>
    <dbReference type="NCBI Taxonomy" id="32264"/>
    <lineage>
        <taxon>Eukaryota</taxon>
        <taxon>Metazoa</taxon>
        <taxon>Ecdysozoa</taxon>
        <taxon>Arthropoda</taxon>
        <taxon>Chelicerata</taxon>
        <taxon>Arachnida</taxon>
        <taxon>Acari</taxon>
        <taxon>Acariformes</taxon>
        <taxon>Trombidiformes</taxon>
        <taxon>Prostigmata</taxon>
        <taxon>Eleutherengona</taxon>
        <taxon>Raphignathae</taxon>
        <taxon>Tetranychoidea</taxon>
        <taxon>Tetranychidae</taxon>
        <taxon>Tetranychus</taxon>
    </lineage>
</organism>
<accession>T1KH51</accession>
<dbReference type="EnsemblMetazoa" id="tetur11g03120.1">
    <property type="protein sequence ID" value="tetur11g03120.1"/>
    <property type="gene ID" value="tetur11g03120"/>
</dbReference>